<protein>
    <submittedName>
        <fullName evidence="3">Uncharacterized protein</fullName>
    </submittedName>
</protein>
<evidence type="ECO:0000313" key="4">
    <source>
        <dbReference type="Proteomes" id="UP001066276"/>
    </source>
</evidence>
<dbReference type="AlphaFoldDB" id="A0AAV7N1M8"/>
<keyword evidence="4" id="KW-1185">Reference proteome</keyword>
<evidence type="ECO:0000313" key="3">
    <source>
        <dbReference type="EMBL" id="KAJ1109481.1"/>
    </source>
</evidence>
<accession>A0AAV7N1M8</accession>
<feature type="region of interest" description="Disordered" evidence="2">
    <location>
        <begin position="1"/>
        <end position="20"/>
    </location>
</feature>
<reference evidence="3" key="1">
    <citation type="journal article" date="2022" name="bioRxiv">
        <title>Sequencing and chromosome-scale assembly of the giantPleurodeles waltlgenome.</title>
        <authorList>
            <person name="Brown T."/>
            <person name="Elewa A."/>
            <person name="Iarovenko S."/>
            <person name="Subramanian E."/>
            <person name="Araus A.J."/>
            <person name="Petzold A."/>
            <person name="Susuki M."/>
            <person name="Suzuki K.-i.T."/>
            <person name="Hayashi T."/>
            <person name="Toyoda A."/>
            <person name="Oliveira C."/>
            <person name="Osipova E."/>
            <person name="Leigh N.D."/>
            <person name="Simon A."/>
            <person name="Yun M.H."/>
        </authorList>
    </citation>
    <scope>NUCLEOTIDE SEQUENCE</scope>
    <source>
        <strain evidence="3">20211129_DDA</strain>
        <tissue evidence="3">Liver</tissue>
    </source>
</reference>
<dbReference type="EMBL" id="JANPWB010000013">
    <property type="protein sequence ID" value="KAJ1109481.1"/>
    <property type="molecule type" value="Genomic_DNA"/>
</dbReference>
<feature type="coiled-coil region" evidence="1">
    <location>
        <begin position="86"/>
        <end position="113"/>
    </location>
</feature>
<sequence>MGHHKQTDASQGNTMEQYTTPVPLPQCVARLGVSGDDMRAPLNPEEPSRAELLAAIQGSRVALEGKIETVAVNLLQADLMKVSDKVKVAEGSIVELQTEVGALQKQMVQATSTVGWLESPDWRSCDAGRLMDAGTSGSAVDSHHRVEIQQDRTMAVVATDLVGGTALERGLGVGGDPAVACL</sequence>
<keyword evidence="1" id="KW-0175">Coiled coil</keyword>
<gene>
    <name evidence="3" type="ORF">NDU88_006841</name>
</gene>
<dbReference type="Proteomes" id="UP001066276">
    <property type="component" value="Chromosome 9"/>
</dbReference>
<comment type="caution">
    <text evidence="3">The sequence shown here is derived from an EMBL/GenBank/DDBJ whole genome shotgun (WGS) entry which is preliminary data.</text>
</comment>
<name>A0AAV7N1M8_PLEWA</name>
<evidence type="ECO:0000256" key="1">
    <source>
        <dbReference type="SAM" id="Coils"/>
    </source>
</evidence>
<proteinExistence type="predicted"/>
<evidence type="ECO:0000256" key="2">
    <source>
        <dbReference type="SAM" id="MobiDB-lite"/>
    </source>
</evidence>
<organism evidence="3 4">
    <name type="scientific">Pleurodeles waltl</name>
    <name type="common">Iberian ribbed newt</name>
    <dbReference type="NCBI Taxonomy" id="8319"/>
    <lineage>
        <taxon>Eukaryota</taxon>
        <taxon>Metazoa</taxon>
        <taxon>Chordata</taxon>
        <taxon>Craniata</taxon>
        <taxon>Vertebrata</taxon>
        <taxon>Euteleostomi</taxon>
        <taxon>Amphibia</taxon>
        <taxon>Batrachia</taxon>
        <taxon>Caudata</taxon>
        <taxon>Salamandroidea</taxon>
        <taxon>Salamandridae</taxon>
        <taxon>Pleurodelinae</taxon>
        <taxon>Pleurodeles</taxon>
    </lineage>
</organism>
<feature type="compositionally biased region" description="Polar residues" evidence="2">
    <location>
        <begin position="8"/>
        <end position="20"/>
    </location>
</feature>